<dbReference type="AlphaFoldDB" id="A0A0F9VDT7"/>
<keyword evidence="1" id="KW-0472">Membrane</keyword>
<sequence>MAKPLPLPPPLPWWLVVARGGVPFEPPSDAGGGAPGFDVPGVDALDDDLLGADVLCVDAAGAGLAVEGVVLVKGVAVSLVESFKVFGALALVAGVVVLLSVLAELALVELVLVAFLPRRRERLFFAPFCGGVVELGVLAASPHAFSEPGGVLVDAAVSVVIPLS</sequence>
<evidence type="ECO:0000256" key="1">
    <source>
        <dbReference type="SAM" id="Phobius"/>
    </source>
</evidence>
<proteinExistence type="predicted"/>
<protein>
    <submittedName>
        <fullName evidence="2">Uncharacterized protein</fullName>
    </submittedName>
</protein>
<keyword evidence="1" id="KW-0812">Transmembrane</keyword>
<feature type="transmembrane region" description="Helical" evidence="1">
    <location>
        <begin position="123"/>
        <end position="145"/>
    </location>
</feature>
<organism evidence="2">
    <name type="scientific">marine sediment metagenome</name>
    <dbReference type="NCBI Taxonomy" id="412755"/>
    <lineage>
        <taxon>unclassified sequences</taxon>
        <taxon>metagenomes</taxon>
        <taxon>ecological metagenomes</taxon>
    </lineage>
</organism>
<dbReference type="EMBL" id="LAZR01000031">
    <property type="protein sequence ID" value="KKO02225.1"/>
    <property type="molecule type" value="Genomic_DNA"/>
</dbReference>
<keyword evidence="1" id="KW-1133">Transmembrane helix</keyword>
<evidence type="ECO:0000313" key="2">
    <source>
        <dbReference type="EMBL" id="KKO02225.1"/>
    </source>
</evidence>
<gene>
    <name evidence="2" type="ORF">LCGC14_0106400</name>
</gene>
<accession>A0A0F9VDT7</accession>
<feature type="transmembrane region" description="Helical" evidence="1">
    <location>
        <begin position="88"/>
        <end position="116"/>
    </location>
</feature>
<name>A0A0F9VDT7_9ZZZZ</name>
<reference evidence="2" key="1">
    <citation type="journal article" date="2015" name="Nature">
        <title>Complex archaea that bridge the gap between prokaryotes and eukaryotes.</title>
        <authorList>
            <person name="Spang A."/>
            <person name="Saw J.H."/>
            <person name="Jorgensen S.L."/>
            <person name="Zaremba-Niedzwiedzka K."/>
            <person name="Martijn J."/>
            <person name="Lind A.E."/>
            <person name="van Eijk R."/>
            <person name="Schleper C."/>
            <person name="Guy L."/>
            <person name="Ettema T.J."/>
        </authorList>
    </citation>
    <scope>NUCLEOTIDE SEQUENCE</scope>
</reference>
<comment type="caution">
    <text evidence="2">The sequence shown here is derived from an EMBL/GenBank/DDBJ whole genome shotgun (WGS) entry which is preliminary data.</text>
</comment>